<organism evidence="1 2">
    <name type="scientific">Allosphingosinicella deserti</name>
    <dbReference type="NCBI Taxonomy" id="2116704"/>
    <lineage>
        <taxon>Bacteria</taxon>
        <taxon>Pseudomonadati</taxon>
        <taxon>Pseudomonadota</taxon>
        <taxon>Alphaproteobacteria</taxon>
        <taxon>Sphingomonadales</taxon>
        <taxon>Sphingomonadaceae</taxon>
        <taxon>Allosphingosinicella</taxon>
    </lineage>
</organism>
<gene>
    <name evidence="1" type="ORF">C7I55_03950</name>
</gene>
<dbReference type="EMBL" id="PXYI01000001">
    <property type="protein sequence ID" value="PSJ43516.1"/>
    <property type="molecule type" value="Genomic_DNA"/>
</dbReference>
<evidence type="ECO:0008006" key="3">
    <source>
        <dbReference type="Google" id="ProtNLM"/>
    </source>
</evidence>
<comment type="caution">
    <text evidence="1">The sequence shown here is derived from an EMBL/GenBank/DDBJ whole genome shotgun (WGS) entry which is preliminary data.</text>
</comment>
<protein>
    <recommendedName>
        <fullName evidence="3">DUF600 domain-containing protein</fullName>
    </recommendedName>
</protein>
<dbReference type="Proteomes" id="UP000241167">
    <property type="component" value="Unassembled WGS sequence"/>
</dbReference>
<name>A0A2P7QZZ5_9SPHN</name>
<evidence type="ECO:0000313" key="2">
    <source>
        <dbReference type="Proteomes" id="UP000241167"/>
    </source>
</evidence>
<sequence>MTALASAMVEVIGMTSVTFDQPRADALVHEIGQAIIADANYAERDWSGIALVIEVAQRKRMYGYIYLADGQWEAETPDDFDVIERARDLADVMAEGGNRWIRCLVQISRPGPKIDIKFDYDDHAEWLVSPGNYSEMAETLRP</sequence>
<dbReference type="SUPFAM" id="SSF160424">
    <property type="entry name" value="BH3703-like"/>
    <property type="match status" value="1"/>
</dbReference>
<evidence type="ECO:0000313" key="1">
    <source>
        <dbReference type="EMBL" id="PSJ43516.1"/>
    </source>
</evidence>
<reference evidence="1 2" key="1">
    <citation type="submission" date="2018-03" db="EMBL/GenBank/DDBJ databases">
        <title>The draft genome of Sphingosinicella sp. GL-C-18.</title>
        <authorList>
            <person name="Liu L."/>
            <person name="Li L."/>
            <person name="Liang L."/>
            <person name="Zhang X."/>
            <person name="Wang T."/>
        </authorList>
    </citation>
    <scope>NUCLEOTIDE SEQUENCE [LARGE SCALE GENOMIC DNA]</scope>
    <source>
        <strain evidence="1 2">GL-C-18</strain>
    </source>
</reference>
<accession>A0A2P7QZZ5</accession>
<dbReference type="AlphaFoldDB" id="A0A2P7QZZ5"/>
<proteinExistence type="predicted"/>
<keyword evidence="2" id="KW-1185">Reference proteome</keyword>
<dbReference type="InterPro" id="IPR036170">
    <property type="entry name" value="YezG-like_sf"/>
</dbReference>